<sequence length="1345" mass="154040">MMESNLYGMVNGYEYYDVSYIPNQTPNLGFGVPSSSDFDLRLDRIQIQPSIWVPSTQQDQDSPPGAADEIDSENTLLKYVNQLLMEEETLAENQTLSYDSLALRQTEEMLQQVITDSQTQSPYISTSSSNSSGCGGEYLNSYNDSCVRFKTRTTNSTKVMSFQGSYMLRQPANKIMFSDADSVNQFKRGVEEASKFLPNTDQWIFNQDDKGYTSRVRKHHHQRDQEEDEEARMSKQSAPNVDDGKLTEMFDKVLLLDNQLDPQINDNVSSKAPAASKKERVQAVDFRTLLILCAQSISSGDMITSVDLLRQIRNQSSPLGDASQRLAHFFANALEARLQGSSGGVIQSYYDAVTSKKRTAAQILKSYKTFLSASPFMTLMYFYSNKMILDAAKDASVLHVIDFGILYGFQWPMFIQRISESKNGPRKLRITGVELPQNGFRPTEKLEDTGRRLREYCKRFGVPFEYNAIASKNWETIRLEEFKIRPNEVLAVNAVLRFKNLRDVTPGEEDCPREGFLRLIRDMKPDVFVNSTVNGSFNASFFTTRFKEALFHYTAVFDMFGSTLSRENPERMHFEEVFYGREVMNVIACEGVDRVERPETYKQWQVRMMRAGFKQKPVETELVESFRVKMKKWGYHKDFVLDEDSNWFLQGWKGRELLMMESNFYRIVNGHEYYDVSFLPNQIPDLGFGVPSSSDFDLRLDHHHHHQQPSYWIPSTQQDSPPGADEIDSENTLLKYVNQLLMEETLSENQSMSYDDALALRQTEEMLQQVINDSLAQSSNSITSSTSSGSSGGGEYLNSNSNSCVRIETEANSTESEALSDDHPHHVLGSNMLRGYGQPANEILVRSMFSDADSVNQFKRGLEEASKFLPNTDQWIFNPQHEVISVKDEKGYSRVRKHHHQEPEEEARRSKQSAVNVDDGNITELFDKVLLLDNQLDPQIKEETDNVSSKKEGGRGKKKSKAVDFRTLLTLCAQSISSGDKLAADDLLNQIKKQCSPLGDASQRLAYFFTKALEARLQGSSGVMIQSYYDSITSKKRTAAQILKTYKAFLSASPFMTLIYFFSNKMILDASKDASVLHIIDFGILYGFQWPMFIQYISKSKIGPRKLRITGVELPQNGFRPTEKIEDTGRRLREYCKRFGVPFEYHALASKNWETIPLEEFKIRPNEVLAVNSVLRFKNLRDVTPGEEDCPRDGFLKLIRDMKPDVFLSSTINGSFNAPFFATRFKEALFHYSSLFDMFGSTLSKENPERMHFEGEFFGREVMNVIACEGVDRVERPETYKQWQVRMMRAGFKQKPVETELVESFRVKMKKWGYHKDFVLDEDSNWFLQGWKGRILFSSSCWVPS</sequence>
<feature type="region of interest" description="Leucine repeat II (LRII)" evidence="3">
    <location>
        <begin position="1127"/>
        <end position="1159"/>
    </location>
</feature>
<dbReference type="PROSITE" id="PS50985">
    <property type="entry name" value="GRAS"/>
    <property type="match status" value="2"/>
</dbReference>
<comment type="caution">
    <text evidence="3">Lacks conserved residue(s) required for the propagation of feature annotation.</text>
</comment>
<evidence type="ECO:0000256" key="4">
    <source>
        <dbReference type="SAM" id="MobiDB-lite"/>
    </source>
</evidence>
<feature type="short sequence motif" description="VHIID" evidence="3">
    <location>
        <begin position="398"/>
        <end position="402"/>
    </location>
</feature>
<accession>A0ABQ7LMH5</accession>
<feature type="compositionally biased region" description="Low complexity" evidence="4">
    <location>
        <begin position="778"/>
        <end position="789"/>
    </location>
</feature>
<dbReference type="InterPro" id="IPR005202">
    <property type="entry name" value="TF_GRAS"/>
</dbReference>
<evidence type="ECO:0000313" key="5">
    <source>
        <dbReference type="EMBL" id="KAG5387447.1"/>
    </source>
</evidence>
<feature type="region of interest" description="SAW" evidence="3">
    <location>
        <begin position="588"/>
        <end position="664"/>
    </location>
</feature>
<feature type="region of interest" description="Disordered" evidence="4">
    <location>
        <begin position="707"/>
        <end position="727"/>
    </location>
</feature>
<keyword evidence="6" id="KW-1185">Reference proteome</keyword>
<feature type="region of interest" description="Disordered" evidence="4">
    <location>
        <begin position="776"/>
        <end position="833"/>
    </location>
</feature>
<name>A0ABQ7LMH5_BRACM</name>
<feature type="compositionally biased region" description="Polar residues" evidence="4">
    <location>
        <begin position="709"/>
        <end position="720"/>
    </location>
</feature>
<comment type="similarity">
    <text evidence="3">Belongs to the GRAS family.</text>
</comment>
<evidence type="ECO:0000256" key="3">
    <source>
        <dbReference type="PROSITE-ProRule" id="PRU01191"/>
    </source>
</evidence>
<keyword evidence="2" id="KW-0804">Transcription</keyword>
<evidence type="ECO:0000313" key="6">
    <source>
        <dbReference type="Proteomes" id="UP000823674"/>
    </source>
</evidence>
<feature type="region of interest" description="VHIID" evidence="3">
    <location>
        <begin position="367"/>
        <end position="432"/>
    </location>
</feature>
<keyword evidence="1" id="KW-0805">Transcription regulation</keyword>
<proteinExistence type="inferred from homology"/>
<dbReference type="Proteomes" id="UP000823674">
    <property type="component" value="Chromosome A09"/>
</dbReference>
<comment type="caution">
    <text evidence="5">The sequence shown here is derived from an EMBL/GenBank/DDBJ whole genome shotgun (WGS) entry which is preliminary data.</text>
</comment>
<feature type="region of interest" description="Disordered" evidence="4">
    <location>
        <begin position="212"/>
        <end position="242"/>
    </location>
</feature>
<organism evidence="5 6">
    <name type="scientific">Brassica rapa subsp. trilocularis</name>
    <dbReference type="NCBI Taxonomy" id="1813537"/>
    <lineage>
        <taxon>Eukaryota</taxon>
        <taxon>Viridiplantae</taxon>
        <taxon>Streptophyta</taxon>
        <taxon>Embryophyta</taxon>
        <taxon>Tracheophyta</taxon>
        <taxon>Spermatophyta</taxon>
        <taxon>Magnoliopsida</taxon>
        <taxon>eudicotyledons</taxon>
        <taxon>Gunneridae</taxon>
        <taxon>Pentapetalae</taxon>
        <taxon>rosids</taxon>
        <taxon>malvids</taxon>
        <taxon>Brassicales</taxon>
        <taxon>Brassicaceae</taxon>
        <taxon>Brassiceae</taxon>
        <taxon>Brassica</taxon>
    </lineage>
</organism>
<feature type="region of interest" description="VHIID" evidence="3">
    <location>
        <begin position="1046"/>
        <end position="1111"/>
    </location>
</feature>
<dbReference type="Pfam" id="PF03514">
    <property type="entry name" value="GRAS"/>
    <property type="match status" value="2"/>
</dbReference>
<gene>
    <name evidence="5" type="primary">A09p080430.1_BraROA</name>
    <name evidence="5" type="ORF">IGI04_038917</name>
</gene>
<feature type="region of interest" description="Disordered" evidence="4">
    <location>
        <begin position="894"/>
        <end position="915"/>
    </location>
</feature>
<feature type="region of interest" description="SAW" evidence="3">
    <location>
        <begin position="1267"/>
        <end position="1343"/>
    </location>
</feature>
<reference evidence="5 6" key="1">
    <citation type="submission" date="2021-03" db="EMBL/GenBank/DDBJ databases">
        <authorList>
            <person name="King G.J."/>
            <person name="Bancroft I."/>
            <person name="Baten A."/>
            <person name="Bloomfield J."/>
            <person name="Borpatragohain P."/>
            <person name="He Z."/>
            <person name="Irish N."/>
            <person name="Irwin J."/>
            <person name="Liu K."/>
            <person name="Mauleon R.P."/>
            <person name="Moore J."/>
            <person name="Morris R."/>
            <person name="Ostergaard L."/>
            <person name="Wang B."/>
            <person name="Wells R."/>
        </authorList>
    </citation>
    <scope>NUCLEOTIDE SEQUENCE [LARGE SCALE GENOMIC DNA]</scope>
    <source>
        <strain evidence="5">R-o-18</strain>
        <tissue evidence="5">Leaf</tissue>
    </source>
</reference>
<protein>
    <submittedName>
        <fullName evidence="5">Uncharacterized protein</fullName>
    </submittedName>
</protein>
<feature type="region of interest" description="Leucine repeat II (LRII)" evidence="3">
    <location>
        <begin position="448"/>
        <end position="480"/>
    </location>
</feature>
<evidence type="ECO:0000256" key="2">
    <source>
        <dbReference type="ARBA" id="ARBA00023163"/>
    </source>
</evidence>
<dbReference type="EMBL" id="JADBGQ010000008">
    <property type="protein sequence ID" value="KAG5387447.1"/>
    <property type="molecule type" value="Genomic_DNA"/>
</dbReference>
<feature type="short sequence motif" description="VHIID" evidence="3">
    <location>
        <begin position="1077"/>
        <end position="1081"/>
    </location>
</feature>
<evidence type="ECO:0000256" key="1">
    <source>
        <dbReference type="ARBA" id="ARBA00023015"/>
    </source>
</evidence>
<dbReference type="PANTHER" id="PTHR31636">
    <property type="entry name" value="OSJNBA0084A10.13 PROTEIN-RELATED"/>
    <property type="match status" value="1"/>
</dbReference>